<keyword evidence="1" id="KW-0732">Signal</keyword>
<protein>
    <recommendedName>
        <fullName evidence="4">TerB family tellurite resistance protein</fullName>
    </recommendedName>
</protein>
<evidence type="ECO:0008006" key="4">
    <source>
        <dbReference type="Google" id="ProtNLM"/>
    </source>
</evidence>
<proteinExistence type="predicted"/>
<organism evidence="2 3">
    <name type="scientific">Mucilaginibacter aquariorum</name>
    <dbReference type="NCBI Taxonomy" id="2967225"/>
    <lineage>
        <taxon>Bacteria</taxon>
        <taxon>Pseudomonadati</taxon>
        <taxon>Bacteroidota</taxon>
        <taxon>Sphingobacteriia</taxon>
        <taxon>Sphingobacteriales</taxon>
        <taxon>Sphingobacteriaceae</taxon>
        <taxon>Mucilaginibacter</taxon>
    </lineage>
</organism>
<feature type="chain" id="PRO_5047096966" description="TerB family tellurite resistance protein" evidence="1">
    <location>
        <begin position="24"/>
        <end position="225"/>
    </location>
</feature>
<reference evidence="2 3" key="1">
    <citation type="submission" date="2022-07" db="EMBL/GenBank/DDBJ databases">
        <title>Mucilaginibacter sp. JC4.</title>
        <authorList>
            <person name="Le V."/>
            <person name="Ko S.-R."/>
            <person name="Ahn C.-Y."/>
            <person name="Oh H.-M."/>
        </authorList>
    </citation>
    <scope>NUCLEOTIDE SEQUENCE [LARGE SCALE GENOMIC DNA]</scope>
    <source>
        <strain evidence="2 3">JC4</strain>
    </source>
</reference>
<evidence type="ECO:0000313" key="3">
    <source>
        <dbReference type="Proteomes" id="UP001204376"/>
    </source>
</evidence>
<gene>
    <name evidence="2" type="ORF">NPE20_06760</name>
</gene>
<accession>A0ABT1SZ72</accession>
<feature type="signal peptide" evidence="1">
    <location>
        <begin position="1"/>
        <end position="23"/>
    </location>
</feature>
<dbReference type="Proteomes" id="UP001204376">
    <property type="component" value="Unassembled WGS sequence"/>
</dbReference>
<sequence length="225" mass="25248">MTEKFKVLIIILPFLFRLSPCIAQNSTIDIPGVHQLISQSKSEHTQQVKARNNQAIATANEQANLTLLTRMKNVYRTLQSRYNTLGTAINIANIGIYATPAVRQIIRNQAEIIRLVEDRPALAALGYHTEIEFVEKAKGLIGYVTGLTLSFGDVNQMKASDRKLLFDYALMQLSEIQELSGNLVNTLTYSSLNSLLRSVNPFQDYIDQDKSVAESIIQNAKYLKQ</sequence>
<dbReference type="EMBL" id="JANHOH010000001">
    <property type="protein sequence ID" value="MCQ6957648.1"/>
    <property type="molecule type" value="Genomic_DNA"/>
</dbReference>
<name>A0ABT1SZ72_9SPHI</name>
<evidence type="ECO:0000313" key="2">
    <source>
        <dbReference type="EMBL" id="MCQ6957648.1"/>
    </source>
</evidence>
<keyword evidence="3" id="KW-1185">Reference proteome</keyword>
<comment type="caution">
    <text evidence="2">The sequence shown here is derived from an EMBL/GenBank/DDBJ whole genome shotgun (WGS) entry which is preliminary data.</text>
</comment>
<evidence type="ECO:0000256" key="1">
    <source>
        <dbReference type="SAM" id="SignalP"/>
    </source>
</evidence>
<dbReference type="RefSeq" id="WP_256537846.1">
    <property type="nucleotide sequence ID" value="NZ_JANHOH010000001.1"/>
</dbReference>